<dbReference type="GO" id="GO:0004476">
    <property type="term" value="F:mannose-6-phosphate isomerase activity"/>
    <property type="evidence" value="ECO:0007669"/>
    <property type="project" value="InterPro"/>
</dbReference>
<protein>
    <recommendedName>
        <fullName evidence="3">SIS domain-containing protein</fullName>
    </recommendedName>
</protein>
<dbReference type="Pfam" id="PF10432">
    <property type="entry name" value="bact-PGI_C"/>
    <property type="match status" value="1"/>
</dbReference>
<keyword evidence="2" id="KW-0413">Isomerase</keyword>
<evidence type="ECO:0000313" key="4">
    <source>
        <dbReference type="EMBL" id="OGN31516.1"/>
    </source>
</evidence>
<accession>A0A1F8H3I9</accession>
<dbReference type="InterPro" id="IPR001347">
    <property type="entry name" value="SIS_dom"/>
</dbReference>
<evidence type="ECO:0000256" key="2">
    <source>
        <dbReference type="ARBA" id="ARBA00023235"/>
    </source>
</evidence>
<dbReference type="InterPro" id="IPR046348">
    <property type="entry name" value="SIS_dom_sf"/>
</dbReference>
<reference evidence="4 5" key="1">
    <citation type="journal article" date="2016" name="Nat. Commun.">
        <title>Thousands of microbial genomes shed light on interconnected biogeochemical processes in an aquifer system.</title>
        <authorList>
            <person name="Anantharaman K."/>
            <person name="Brown C.T."/>
            <person name="Hug L.A."/>
            <person name="Sharon I."/>
            <person name="Castelle C.J."/>
            <person name="Probst A.J."/>
            <person name="Thomas B.C."/>
            <person name="Singh A."/>
            <person name="Wilkins M.J."/>
            <person name="Karaoz U."/>
            <person name="Brodie E.L."/>
            <person name="Williams K.H."/>
            <person name="Hubbard S.S."/>
            <person name="Banfield J.F."/>
        </authorList>
    </citation>
    <scope>NUCLEOTIDE SEQUENCE [LARGE SCALE GENOMIC DNA]</scope>
</reference>
<dbReference type="CDD" id="cd05637">
    <property type="entry name" value="SIS_PGI_PMI_2"/>
    <property type="match status" value="1"/>
</dbReference>
<feature type="domain" description="SIS" evidence="3">
    <location>
        <begin position="15"/>
        <end position="189"/>
    </location>
</feature>
<dbReference type="GO" id="GO:1901135">
    <property type="term" value="P:carbohydrate derivative metabolic process"/>
    <property type="evidence" value="ECO:0007669"/>
    <property type="project" value="InterPro"/>
</dbReference>
<evidence type="ECO:0000256" key="1">
    <source>
        <dbReference type="ARBA" id="ARBA00010523"/>
    </source>
</evidence>
<proteinExistence type="inferred from homology"/>
<organism evidence="4 5">
    <name type="scientific">Candidatus Yanofskybacteria bacterium RIFCSPLOWO2_02_FULL_43_10b</name>
    <dbReference type="NCBI Taxonomy" id="1802704"/>
    <lineage>
        <taxon>Bacteria</taxon>
        <taxon>Candidatus Yanofskyibacteriota</taxon>
    </lineage>
</organism>
<dbReference type="GO" id="GO:0004347">
    <property type="term" value="F:glucose-6-phosphate isomerase activity"/>
    <property type="evidence" value="ECO:0007669"/>
    <property type="project" value="InterPro"/>
</dbReference>
<dbReference type="EMBL" id="MGKS01000034">
    <property type="protein sequence ID" value="OGN31516.1"/>
    <property type="molecule type" value="Genomic_DNA"/>
</dbReference>
<dbReference type="SUPFAM" id="SSF53697">
    <property type="entry name" value="SIS domain"/>
    <property type="match status" value="1"/>
</dbReference>
<dbReference type="GO" id="GO:0005975">
    <property type="term" value="P:carbohydrate metabolic process"/>
    <property type="evidence" value="ECO:0007669"/>
    <property type="project" value="InterPro"/>
</dbReference>
<gene>
    <name evidence="4" type="ORF">A3I92_00535</name>
</gene>
<dbReference type="AlphaFoldDB" id="A0A1F8H3I9"/>
<comment type="caution">
    <text evidence="4">The sequence shown here is derived from an EMBL/GenBank/DDBJ whole genome shotgun (WGS) entry which is preliminary data.</text>
</comment>
<name>A0A1F8H3I9_9BACT</name>
<dbReference type="PROSITE" id="PS51464">
    <property type="entry name" value="SIS"/>
    <property type="match status" value="1"/>
</dbReference>
<dbReference type="Gene3D" id="3.40.50.10490">
    <property type="entry name" value="Glucose-6-phosphate isomerase like protein, domain 1"/>
    <property type="match status" value="2"/>
</dbReference>
<comment type="similarity">
    <text evidence="1">Belongs to the PGI/PMI family.</text>
</comment>
<sequence length="359" mass="40217">MIEEDIRNFNKQFSWEPEIMQGSTLSQEKGRTLVLGMGGSHLGADLLNAYDPKLGLVVHSDYGLPERLDSRPRSDLFKDSRSDLVDFDDLVIASSYSGNTEEVLDGLRQALAEGLKVAVIASGGKLLEIAKEKSLPYIKLPAGLQPRMSAGYQVKALAKFLGLQNVLEELNQLSHGHLAEQGAHVGLNSSEFEERGKTLAEKLKNKIPIIYSSQANRALAYTWKVRFNETAKIPAFYNIFPELNHNEMTGYSDQGGGEQFLRKLGDKNFVHRSPEIFSLLMLADSEDHPKIQKRMEIFSKLFGEKGFQIEKIALTGEGRLYRLFSNLLLADWTSYYIAKQNGTDPEAIPLVEEFKMLIS</sequence>
<dbReference type="InterPro" id="IPR019490">
    <property type="entry name" value="Glu6P/Mann6P_isomerase_C"/>
</dbReference>
<evidence type="ECO:0000313" key="5">
    <source>
        <dbReference type="Proteomes" id="UP000177676"/>
    </source>
</evidence>
<dbReference type="Proteomes" id="UP000177676">
    <property type="component" value="Unassembled WGS sequence"/>
</dbReference>
<evidence type="ECO:0000259" key="3">
    <source>
        <dbReference type="PROSITE" id="PS51464"/>
    </source>
</evidence>
<dbReference type="GO" id="GO:0097367">
    <property type="term" value="F:carbohydrate derivative binding"/>
    <property type="evidence" value="ECO:0007669"/>
    <property type="project" value="InterPro"/>
</dbReference>